<dbReference type="InterPro" id="IPR050398">
    <property type="entry name" value="HssS/ArlS-like"/>
</dbReference>
<dbReference type="FunFam" id="3.30.565.10:FF:000006">
    <property type="entry name" value="Sensor histidine kinase WalK"/>
    <property type="match status" value="1"/>
</dbReference>
<dbReference type="GO" id="GO:0005524">
    <property type="term" value="F:ATP binding"/>
    <property type="evidence" value="ECO:0007669"/>
    <property type="project" value="UniProtKB-KW"/>
</dbReference>
<evidence type="ECO:0000256" key="10">
    <source>
        <dbReference type="ARBA" id="ARBA00022840"/>
    </source>
</evidence>
<dbReference type="InterPro" id="IPR005467">
    <property type="entry name" value="His_kinase_dom"/>
</dbReference>
<evidence type="ECO:0000256" key="7">
    <source>
        <dbReference type="ARBA" id="ARBA00022692"/>
    </source>
</evidence>
<dbReference type="SUPFAM" id="SSF47384">
    <property type="entry name" value="Homodimeric domain of signal transducing histidine kinase"/>
    <property type="match status" value="1"/>
</dbReference>
<dbReference type="CDD" id="cd06225">
    <property type="entry name" value="HAMP"/>
    <property type="match status" value="1"/>
</dbReference>
<dbReference type="EMBL" id="FOGW01000012">
    <property type="protein sequence ID" value="SER86752.1"/>
    <property type="molecule type" value="Genomic_DNA"/>
</dbReference>
<dbReference type="Pfam" id="PF00512">
    <property type="entry name" value="HisKA"/>
    <property type="match status" value="1"/>
</dbReference>
<dbReference type="GO" id="GO:0000155">
    <property type="term" value="F:phosphorelay sensor kinase activity"/>
    <property type="evidence" value="ECO:0007669"/>
    <property type="project" value="InterPro"/>
</dbReference>
<evidence type="ECO:0000259" key="17">
    <source>
        <dbReference type="PROSITE" id="PS50885"/>
    </source>
</evidence>
<dbReference type="PANTHER" id="PTHR45528">
    <property type="entry name" value="SENSOR HISTIDINE KINASE CPXA"/>
    <property type="match status" value="1"/>
</dbReference>
<keyword evidence="12" id="KW-0902">Two-component regulatory system</keyword>
<feature type="domain" description="Histidine kinase" evidence="16">
    <location>
        <begin position="270"/>
        <end position="490"/>
    </location>
</feature>
<keyword evidence="7 15" id="KW-0812">Transmembrane</keyword>
<evidence type="ECO:0000256" key="12">
    <source>
        <dbReference type="ARBA" id="ARBA00023012"/>
    </source>
</evidence>
<dbReference type="RefSeq" id="WP_022749458.1">
    <property type="nucleotide sequence ID" value="NZ_FOGW01000012.1"/>
</dbReference>
<keyword evidence="6" id="KW-0808">Transferase</keyword>
<dbReference type="InterPro" id="IPR004358">
    <property type="entry name" value="Sig_transdc_His_kin-like_C"/>
</dbReference>
<evidence type="ECO:0000256" key="13">
    <source>
        <dbReference type="ARBA" id="ARBA00023136"/>
    </source>
</evidence>
<dbReference type="EC" id="2.7.13.3" evidence="3"/>
<dbReference type="GO" id="GO:0005886">
    <property type="term" value="C:plasma membrane"/>
    <property type="evidence" value="ECO:0007669"/>
    <property type="project" value="UniProtKB-SubCell"/>
</dbReference>
<comment type="subcellular location">
    <subcellularLocation>
        <location evidence="2">Cell membrane</location>
        <topology evidence="2">Multi-pass membrane protein</topology>
    </subcellularLocation>
</comment>
<keyword evidence="5" id="KW-0597">Phosphoprotein</keyword>
<keyword evidence="11 15" id="KW-1133">Transmembrane helix</keyword>
<evidence type="ECO:0000256" key="8">
    <source>
        <dbReference type="ARBA" id="ARBA00022741"/>
    </source>
</evidence>
<dbReference type="OrthoDB" id="335833at2"/>
<dbReference type="SMART" id="SM00388">
    <property type="entry name" value="HisKA"/>
    <property type="match status" value="1"/>
</dbReference>
<evidence type="ECO:0000313" key="19">
    <source>
        <dbReference type="Proteomes" id="UP000182471"/>
    </source>
</evidence>
<dbReference type="Gene3D" id="6.10.340.10">
    <property type="match status" value="1"/>
</dbReference>
<evidence type="ECO:0000256" key="14">
    <source>
        <dbReference type="SAM" id="Coils"/>
    </source>
</evidence>
<dbReference type="PROSITE" id="PS50109">
    <property type="entry name" value="HIS_KIN"/>
    <property type="match status" value="1"/>
</dbReference>
<reference evidence="19" key="1">
    <citation type="submission" date="2016-10" db="EMBL/GenBank/DDBJ databases">
        <authorList>
            <person name="Varghese N."/>
            <person name="Submissions S."/>
        </authorList>
    </citation>
    <scope>NUCLEOTIDE SEQUENCE [LARGE SCALE GENOMIC DNA]</scope>
    <source>
        <strain evidence="19">S1b</strain>
    </source>
</reference>
<feature type="transmembrane region" description="Helical" evidence="15">
    <location>
        <begin position="7"/>
        <end position="32"/>
    </location>
</feature>
<name>A0A1H9SP28_9FIRM</name>
<sequence length="495" mass="56707">MKVRKKLTVAFLLMVIVPITLVFVVTSIYTYVQIKDLSEKFEMDKAPDVYDTITYFEKYMTKDYEFAKKNINENVDKIGKKEYLNQVNAKLRKDNSFLVIKKRSKIVYVGKKDVDNVLDIVSKNDVDNSAVYLATLIRGEKKYLIRQIIKEKFDEGIISVYVVTELNASVPQRADMMMTTFISMLFIFIVTAILVTSWIYVSFVYPIEKTREVAESIKDGNLDYEAKYFKEKDDEIAKLNDALDQIRKKLKANAQDKVNDEKENRALISNIAHDLKTPITAVKGYAEGIIDGVANSPEKVEKYIKTIYNKANDMDALINELTLYSKIDNNRIPYNFAKLNVKEYYNDCIEEISLDLENRGMGLAYYNYADDDAVIVADPEQLNRVINNIVGNSVKYMDKASGFLNIRVKDVGDFIQTEIEDNGKGIAQKDLPYVFDRFYRADASRNSATGGSGIGLSIVKKIVEDHGGRIWVISKEGYGTTMYFIIRKYQEVQDE</sequence>
<keyword evidence="19" id="KW-1185">Reference proteome</keyword>
<feature type="transmembrane region" description="Helical" evidence="15">
    <location>
        <begin position="181"/>
        <end position="201"/>
    </location>
</feature>
<dbReference type="InterPro" id="IPR003660">
    <property type="entry name" value="HAMP_dom"/>
</dbReference>
<keyword evidence="14" id="KW-0175">Coiled coil</keyword>
<evidence type="ECO:0000256" key="1">
    <source>
        <dbReference type="ARBA" id="ARBA00000085"/>
    </source>
</evidence>
<evidence type="ECO:0000313" key="18">
    <source>
        <dbReference type="EMBL" id="SER86752.1"/>
    </source>
</evidence>
<dbReference type="AlphaFoldDB" id="A0A1H9SP28"/>
<dbReference type="CDD" id="cd00075">
    <property type="entry name" value="HATPase"/>
    <property type="match status" value="1"/>
</dbReference>
<evidence type="ECO:0000256" key="15">
    <source>
        <dbReference type="SAM" id="Phobius"/>
    </source>
</evidence>
<dbReference type="InterPro" id="IPR003661">
    <property type="entry name" value="HisK_dim/P_dom"/>
</dbReference>
<evidence type="ECO:0000256" key="2">
    <source>
        <dbReference type="ARBA" id="ARBA00004651"/>
    </source>
</evidence>
<evidence type="ECO:0000256" key="5">
    <source>
        <dbReference type="ARBA" id="ARBA00022553"/>
    </source>
</evidence>
<dbReference type="PRINTS" id="PR00344">
    <property type="entry name" value="BCTRLSENSOR"/>
</dbReference>
<dbReference type="InterPro" id="IPR036097">
    <property type="entry name" value="HisK_dim/P_sf"/>
</dbReference>
<comment type="catalytic activity">
    <reaction evidence="1">
        <text>ATP + protein L-histidine = ADP + protein N-phospho-L-histidine.</text>
        <dbReference type="EC" id="2.7.13.3"/>
    </reaction>
</comment>
<evidence type="ECO:0000256" key="9">
    <source>
        <dbReference type="ARBA" id="ARBA00022777"/>
    </source>
</evidence>
<keyword evidence="8" id="KW-0547">Nucleotide-binding</keyword>
<dbReference type="Proteomes" id="UP000182471">
    <property type="component" value="Unassembled WGS sequence"/>
</dbReference>
<keyword evidence="13 15" id="KW-0472">Membrane</keyword>
<dbReference type="InterPro" id="IPR003594">
    <property type="entry name" value="HATPase_dom"/>
</dbReference>
<proteinExistence type="predicted"/>
<accession>A0A1H9SP28</accession>
<dbReference type="Gene3D" id="3.30.565.10">
    <property type="entry name" value="Histidine kinase-like ATPase, C-terminal domain"/>
    <property type="match status" value="1"/>
</dbReference>
<dbReference type="SUPFAM" id="SSF55874">
    <property type="entry name" value="ATPase domain of HSP90 chaperone/DNA topoisomerase II/histidine kinase"/>
    <property type="match status" value="1"/>
</dbReference>
<evidence type="ECO:0000256" key="3">
    <source>
        <dbReference type="ARBA" id="ARBA00012438"/>
    </source>
</evidence>
<evidence type="ECO:0000256" key="4">
    <source>
        <dbReference type="ARBA" id="ARBA00022475"/>
    </source>
</evidence>
<dbReference type="PANTHER" id="PTHR45528:SF1">
    <property type="entry name" value="SENSOR HISTIDINE KINASE CPXA"/>
    <property type="match status" value="1"/>
</dbReference>
<protein>
    <recommendedName>
        <fullName evidence="3">histidine kinase</fullName>
        <ecNumber evidence="3">2.7.13.3</ecNumber>
    </recommendedName>
</protein>
<feature type="coiled-coil region" evidence="14">
    <location>
        <begin position="229"/>
        <end position="256"/>
    </location>
</feature>
<dbReference type="PROSITE" id="PS50885">
    <property type="entry name" value="HAMP"/>
    <property type="match status" value="1"/>
</dbReference>
<dbReference type="SMART" id="SM00387">
    <property type="entry name" value="HATPase_c"/>
    <property type="match status" value="1"/>
</dbReference>
<organism evidence="18 19">
    <name type="scientific">Lachnobacterium bovis</name>
    <dbReference type="NCBI Taxonomy" id="140626"/>
    <lineage>
        <taxon>Bacteria</taxon>
        <taxon>Bacillati</taxon>
        <taxon>Bacillota</taxon>
        <taxon>Clostridia</taxon>
        <taxon>Lachnospirales</taxon>
        <taxon>Lachnospiraceae</taxon>
        <taxon>Lachnobacterium</taxon>
    </lineage>
</organism>
<dbReference type="InterPro" id="IPR036890">
    <property type="entry name" value="HATPase_C_sf"/>
</dbReference>
<gene>
    <name evidence="18" type="ORF">SAMN02910429_01307</name>
</gene>
<evidence type="ECO:0000259" key="16">
    <source>
        <dbReference type="PROSITE" id="PS50109"/>
    </source>
</evidence>
<evidence type="ECO:0000256" key="6">
    <source>
        <dbReference type="ARBA" id="ARBA00022679"/>
    </source>
</evidence>
<evidence type="ECO:0000256" key="11">
    <source>
        <dbReference type="ARBA" id="ARBA00022989"/>
    </source>
</evidence>
<keyword evidence="9 18" id="KW-0418">Kinase</keyword>
<keyword evidence="10" id="KW-0067">ATP-binding</keyword>
<feature type="domain" description="HAMP" evidence="17">
    <location>
        <begin position="206"/>
        <end position="255"/>
    </location>
</feature>
<dbReference type="CDD" id="cd00082">
    <property type="entry name" value="HisKA"/>
    <property type="match status" value="1"/>
</dbReference>
<dbReference type="Pfam" id="PF02518">
    <property type="entry name" value="HATPase_c"/>
    <property type="match status" value="1"/>
</dbReference>
<dbReference type="Gene3D" id="1.10.287.130">
    <property type="match status" value="1"/>
</dbReference>
<keyword evidence="4" id="KW-1003">Cell membrane</keyword>